<dbReference type="Proteomes" id="UP000699462">
    <property type="component" value="Unassembled WGS sequence"/>
</dbReference>
<dbReference type="GO" id="GO:0042138">
    <property type="term" value="P:meiotic DNA double-strand break formation"/>
    <property type="evidence" value="ECO:0007669"/>
    <property type="project" value="TreeGrafter"/>
</dbReference>
<dbReference type="GO" id="GO:0003677">
    <property type="term" value="F:DNA binding"/>
    <property type="evidence" value="ECO:0007669"/>
    <property type="project" value="UniProtKB-KW"/>
</dbReference>
<dbReference type="Pfam" id="PF21180">
    <property type="entry name" value="TOP6A-Spo11_Toprim"/>
    <property type="match status" value="1"/>
</dbReference>
<feature type="domain" description="Topoisomerase 6 subunit A/Spo11 TOPRIM" evidence="1">
    <location>
        <begin position="38"/>
        <end position="79"/>
    </location>
</feature>
<comment type="caution">
    <text evidence="2">The sequence shown here is derived from an EMBL/GenBank/DDBJ whole genome shotgun (WGS) entry which is preliminary data.</text>
</comment>
<keyword evidence="3" id="KW-1185">Reference proteome</keyword>
<dbReference type="GO" id="GO:0005524">
    <property type="term" value="F:ATP binding"/>
    <property type="evidence" value="ECO:0007669"/>
    <property type="project" value="InterPro"/>
</dbReference>
<dbReference type="Gene3D" id="3.40.1360.10">
    <property type="match status" value="1"/>
</dbReference>
<gene>
    <name evidence="2" type="ORF">P879_06034</name>
</gene>
<dbReference type="PANTHER" id="PTHR10848">
    <property type="entry name" value="MEIOTIC RECOMBINATION PROTEIN SPO11"/>
    <property type="match status" value="1"/>
</dbReference>
<reference evidence="2 3" key="1">
    <citation type="submission" date="2019-07" db="EMBL/GenBank/DDBJ databases">
        <title>Annotation for the trematode Paragonimus westermani.</title>
        <authorList>
            <person name="Choi Y.-J."/>
        </authorList>
    </citation>
    <scope>NUCLEOTIDE SEQUENCE [LARGE SCALE GENOMIC DNA]</scope>
    <source>
        <strain evidence="2">180907_Pwestermani</strain>
    </source>
</reference>
<dbReference type="GO" id="GO:0000228">
    <property type="term" value="C:nuclear chromosome"/>
    <property type="evidence" value="ECO:0007669"/>
    <property type="project" value="TreeGrafter"/>
</dbReference>
<dbReference type="InterPro" id="IPR002815">
    <property type="entry name" value="Spo11/TopoVI_A"/>
</dbReference>
<dbReference type="AlphaFoldDB" id="A0A8T0DHC7"/>
<proteinExistence type="predicted"/>
<dbReference type="GO" id="GO:0000706">
    <property type="term" value="P:meiotic DNA double-strand break processing"/>
    <property type="evidence" value="ECO:0007669"/>
    <property type="project" value="TreeGrafter"/>
</dbReference>
<evidence type="ECO:0000313" key="2">
    <source>
        <dbReference type="EMBL" id="KAF8566772.1"/>
    </source>
</evidence>
<dbReference type="GO" id="GO:0046872">
    <property type="term" value="F:metal ion binding"/>
    <property type="evidence" value="ECO:0007669"/>
    <property type="project" value="UniProtKB-KW"/>
</dbReference>
<dbReference type="GO" id="GO:0003918">
    <property type="term" value="F:DNA topoisomerase type II (double strand cut, ATP-hydrolyzing) activity"/>
    <property type="evidence" value="ECO:0007669"/>
    <property type="project" value="UniProtKB-EC"/>
</dbReference>
<evidence type="ECO:0000259" key="1">
    <source>
        <dbReference type="Pfam" id="PF21180"/>
    </source>
</evidence>
<sequence length="116" mass="13556">MQEHFCRSIYYGNPEIFRHQGAVDRALARLCMWLEVPRWILRVAKGYPDLQTRCLLAELGKKFTEIPILGLFDADPHGKRTQIKIIAHTTPRSWGFLHLQIWHAEPHYAEFETISG</sequence>
<dbReference type="InterPro" id="IPR034136">
    <property type="entry name" value="TOPRIM_Topo6A/Spo11"/>
</dbReference>
<dbReference type="InterPro" id="IPR036078">
    <property type="entry name" value="Spo11/TopoVI_A_sf"/>
</dbReference>
<accession>A0A8T0DHC7</accession>
<organism evidence="2 3">
    <name type="scientific">Paragonimus westermani</name>
    <dbReference type="NCBI Taxonomy" id="34504"/>
    <lineage>
        <taxon>Eukaryota</taxon>
        <taxon>Metazoa</taxon>
        <taxon>Spiralia</taxon>
        <taxon>Lophotrochozoa</taxon>
        <taxon>Platyhelminthes</taxon>
        <taxon>Trematoda</taxon>
        <taxon>Digenea</taxon>
        <taxon>Plagiorchiida</taxon>
        <taxon>Troglotremata</taxon>
        <taxon>Troglotrematidae</taxon>
        <taxon>Paragonimus</taxon>
    </lineage>
</organism>
<protein>
    <recommendedName>
        <fullName evidence="1">Topoisomerase 6 subunit A/Spo11 TOPRIM domain-containing protein</fullName>
    </recommendedName>
</protein>
<dbReference type="OrthoDB" id="5377392at2759"/>
<dbReference type="EMBL" id="JTDF01004643">
    <property type="protein sequence ID" value="KAF8566772.1"/>
    <property type="molecule type" value="Genomic_DNA"/>
</dbReference>
<name>A0A8T0DHC7_9TREM</name>
<dbReference type="SUPFAM" id="SSF56726">
    <property type="entry name" value="DNA topoisomerase IV, alpha subunit"/>
    <property type="match status" value="1"/>
</dbReference>
<evidence type="ECO:0000313" key="3">
    <source>
        <dbReference type="Proteomes" id="UP000699462"/>
    </source>
</evidence>
<dbReference type="PANTHER" id="PTHR10848:SF0">
    <property type="entry name" value="MEIOTIC RECOMBINATION PROTEIN SPO11"/>
    <property type="match status" value="1"/>
</dbReference>
<dbReference type="GO" id="GO:0007131">
    <property type="term" value="P:reciprocal meiotic recombination"/>
    <property type="evidence" value="ECO:0007669"/>
    <property type="project" value="TreeGrafter"/>
</dbReference>